<evidence type="ECO:0000313" key="1">
    <source>
        <dbReference type="Proteomes" id="UP000887574"/>
    </source>
</evidence>
<accession>A0A915DFY2</accession>
<dbReference type="InterPro" id="IPR045860">
    <property type="entry name" value="Snake_toxin-like_sf"/>
</dbReference>
<dbReference type="Proteomes" id="UP000887574">
    <property type="component" value="Unplaced"/>
</dbReference>
<dbReference type="AlphaFoldDB" id="A0A915DFY2"/>
<dbReference type="SUPFAM" id="SSF57302">
    <property type="entry name" value="Snake toxin-like"/>
    <property type="match status" value="1"/>
</dbReference>
<name>A0A915DFY2_9BILA</name>
<dbReference type="WBParaSite" id="jg19490">
    <property type="protein sequence ID" value="jg19490"/>
    <property type="gene ID" value="jg19490"/>
</dbReference>
<keyword evidence="1" id="KW-1185">Reference proteome</keyword>
<organism evidence="1 2">
    <name type="scientific">Ditylenchus dipsaci</name>
    <dbReference type="NCBI Taxonomy" id="166011"/>
    <lineage>
        <taxon>Eukaryota</taxon>
        <taxon>Metazoa</taxon>
        <taxon>Ecdysozoa</taxon>
        <taxon>Nematoda</taxon>
        <taxon>Chromadorea</taxon>
        <taxon>Rhabditida</taxon>
        <taxon>Tylenchina</taxon>
        <taxon>Tylenchomorpha</taxon>
        <taxon>Sphaerularioidea</taxon>
        <taxon>Anguinidae</taxon>
        <taxon>Anguininae</taxon>
        <taxon>Ditylenchus</taxon>
    </lineage>
</organism>
<sequence>MLPGSAVFRITVNDTATECPMPAGSCLTQEDFTTNLVVRSARPATVLSTDKCRLQLLAKNHPVPIQQWCCCYGDGCNAAIPSPAAAPPNCSS</sequence>
<proteinExistence type="predicted"/>
<protein>
    <submittedName>
        <fullName evidence="2">Uncharacterized protein</fullName>
    </submittedName>
</protein>
<evidence type="ECO:0000313" key="2">
    <source>
        <dbReference type="WBParaSite" id="jg19490"/>
    </source>
</evidence>
<reference evidence="2" key="1">
    <citation type="submission" date="2022-11" db="UniProtKB">
        <authorList>
            <consortium name="WormBaseParasite"/>
        </authorList>
    </citation>
    <scope>IDENTIFICATION</scope>
</reference>